<dbReference type="Proteomes" id="UP001227162">
    <property type="component" value="Unassembled WGS sequence"/>
</dbReference>
<evidence type="ECO:0000313" key="2">
    <source>
        <dbReference type="EMBL" id="MDQ2093641.1"/>
    </source>
</evidence>
<dbReference type="EMBL" id="JANFFA010000001">
    <property type="protein sequence ID" value="MDQ2093641.1"/>
    <property type="molecule type" value="Genomic_DNA"/>
</dbReference>
<evidence type="ECO:0000256" key="1">
    <source>
        <dbReference type="SAM" id="MobiDB-lite"/>
    </source>
</evidence>
<proteinExistence type="predicted"/>
<reference evidence="2" key="2">
    <citation type="submission" date="2023-04" db="EMBL/GenBank/DDBJ databases">
        <title>'Rhodoalgimonas zhirmunskyi' gen. nov., isolated from a red alga.</title>
        <authorList>
            <person name="Nedashkovskaya O.I."/>
            <person name="Otstavnykh N.Y."/>
            <person name="Bystritskaya E.P."/>
            <person name="Balabanova L.A."/>
            <person name="Isaeva M.P."/>
        </authorList>
    </citation>
    <scope>NUCLEOTIDE SEQUENCE</scope>
    <source>
        <strain evidence="2">10Alg 79</strain>
    </source>
</reference>
<organism evidence="2 3">
    <name type="scientific">Rhodalgimonas zhirmunskyi</name>
    <dbReference type="NCBI Taxonomy" id="2964767"/>
    <lineage>
        <taxon>Bacteria</taxon>
        <taxon>Pseudomonadati</taxon>
        <taxon>Pseudomonadota</taxon>
        <taxon>Alphaproteobacteria</taxon>
        <taxon>Rhodobacterales</taxon>
        <taxon>Roseobacteraceae</taxon>
        <taxon>Rhodalgimonas</taxon>
    </lineage>
</organism>
<feature type="compositionally biased region" description="Basic and acidic residues" evidence="1">
    <location>
        <begin position="45"/>
        <end position="54"/>
    </location>
</feature>
<gene>
    <name evidence="2" type="ORF">NOI20_05935</name>
</gene>
<dbReference type="AlphaFoldDB" id="A0AAJ1UBQ6"/>
<evidence type="ECO:0000313" key="3">
    <source>
        <dbReference type="Proteomes" id="UP001227162"/>
    </source>
</evidence>
<reference evidence="2" key="1">
    <citation type="submission" date="2022-07" db="EMBL/GenBank/DDBJ databases">
        <authorList>
            <person name="Otstavnykh N."/>
            <person name="Isaeva M."/>
            <person name="Bystritskaya E."/>
        </authorList>
    </citation>
    <scope>NUCLEOTIDE SEQUENCE</scope>
    <source>
        <strain evidence="2">10Alg 79</strain>
    </source>
</reference>
<sequence length="171" mass="19111">MPHDHPHHEHDHGHSHGHDHTHTHGHSHDHGHSHGHTHGHGHNHAHGEHLHSHMHDEDAAADLQILATQFIDGFVQAADKASYLKLAGVPFERPGKGGAKALKLVDVELKTEWQVGTASPSFGSRELSYLPFPGEMVRERTNMNLIYVSMDEKAALDIRDYLTARKKEIDL</sequence>
<accession>A0AAJ1UBQ6</accession>
<comment type="caution">
    <text evidence="2">The sequence shown here is derived from an EMBL/GenBank/DDBJ whole genome shotgun (WGS) entry which is preliminary data.</text>
</comment>
<feature type="region of interest" description="Disordered" evidence="1">
    <location>
        <begin position="1"/>
        <end position="54"/>
    </location>
</feature>
<feature type="compositionally biased region" description="Basic residues" evidence="1">
    <location>
        <begin position="33"/>
        <end position="44"/>
    </location>
</feature>
<dbReference type="RefSeq" id="WP_317625224.1">
    <property type="nucleotide sequence ID" value="NZ_JANFFA010000001.1"/>
</dbReference>
<keyword evidence="3" id="KW-1185">Reference proteome</keyword>
<protein>
    <submittedName>
        <fullName evidence="2">Uncharacterized protein</fullName>
    </submittedName>
</protein>
<name>A0AAJ1UBQ6_9RHOB</name>
<feature type="compositionally biased region" description="Basic and acidic residues" evidence="1">
    <location>
        <begin position="1"/>
        <end position="32"/>
    </location>
</feature>